<gene>
    <name evidence="1" type="ORF">Ae201684_012846</name>
</gene>
<dbReference type="AlphaFoldDB" id="A0A6G0WQC6"/>
<accession>A0A6G0WQC6</accession>
<name>A0A6G0WQC6_9STRA</name>
<sequence length="99" mass="10358">MTLTSALESIVGQDGVTGVVWNDAQGLLLGSQGDFQGVRSGFGALNVLISRAQALGPDDSTPILRLETTKRRVVVQKQSDGTVLAVSTSKDVDAIDSKE</sequence>
<evidence type="ECO:0000313" key="2">
    <source>
        <dbReference type="Proteomes" id="UP000481153"/>
    </source>
</evidence>
<keyword evidence="2" id="KW-1185">Reference proteome</keyword>
<dbReference type="GO" id="GO:0071986">
    <property type="term" value="C:Ragulator complex"/>
    <property type="evidence" value="ECO:0007669"/>
    <property type="project" value="InterPro"/>
</dbReference>
<dbReference type="InterPro" id="IPR024135">
    <property type="entry name" value="LAMTOR5"/>
</dbReference>
<protein>
    <submittedName>
        <fullName evidence="1">Uncharacterized protein</fullName>
    </submittedName>
</protein>
<evidence type="ECO:0000313" key="1">
    <source>
        <dbReference type="EMBL" id="KAF0729578.1"/>
    </source>
</evidence>
<organism evidence="1 2">
    <name type="scientific">Aphanomyces euteiches</name>
    <dbReference type="NCBI Taxonomy" id="100861"/>
    <lineage>
        <taxon>Eukaryota</taxon>
        <taxon>Sar</taxon>
        <taxon>Stramenopiles</taxon>
        <taxon>Oomycota</taxon>
        <taxon>Saprolegniomycetes</taxon>
        <taxon>Saprolegniales</taxon>
        <taxon>Verrucalvaceae</taxon>
        <taxon>Aphanomyces</taxon>
    </lineage>
</organism>
<proteinExistence type="predicted"/>
<dbReference type="EMBL" id="VJMJ01000163">
    <property type="protein sequence ID" value="KAF0729578.1"/>
    <property type="molecule type" value="Genomic_DNA"/>
</dbReference>
<dbReference type="Gene3D" id="3.30.450.30">
    <property type="entry name" value="Dynein light chain 2a, cytoplasmic"/>
    <property type="match status" value="1"/>
</dbReference>
<dbReference type="Proteomes" id="UP000481153">
    <property type="component" value="Unassembled WGS sequence"/>
</dbReference>
<reference evidence="1 2" key="1">
    <citation type="submission" date="2019-07" db="EMBL/GenBank/DDBJ databases">
        <title>Genomics analysis of Aphanomyces spp. identifies a new class of oomycete effector associated with host adaptation.</title>
        <authorList>
            <person name="Gaulin E."/>
        </authorList>
    </citation>
    <scope>NUCLEOTIDE SEQUENCE [LARGE SCALE GENOMIC DNA]</scope>
    <source>
        <strain evidence="1 2">ATCC 201684</strain>
    </source>
</reference>
<comment type="caution">
    <text evidence="1">The sequence shown here is derived from an EMBL/GenBank/DDBJ whole genome shotgun (WGS) entry which is preliminary data.</text>
</comment>
<dbReference type="Pfam" id="PF16672">
    <property type="entry name" value="LAMTOR5"/>
    <property type="match status" value="1"/>
</dbReference>